<evidence type="ECO:0000313" key="3">
    <source>
        <dbReference type="EMBL" id="MDN4481974.1"/>
    </source>
</evidence>
<sequence length="287" mass="31160">MAVEVLTEAPGMGSAFARAMVPARARGARLPEDPVRLEGYRQDAARLADYARVCGFPLRDTVPPTWLHVLTFPLHVHLLGDRRSSVRLVGAVHVSNSMTLHRPVSVREELAIEVTARGLRPHQRGALLDLVGEIRVAGETVWEGVSTYLASGMEVPGDPVELPREPFAAVVPHARWRLPAGLGRDYRRVSGDPNPIHTSRLAARAFGFPRPIIHGMWTHARALAALDGRLPESYRTDVAFTKPVLLPGSVGFHAALEDGVHGVAVTSRDGAKPHLLMSVSATERARA</sequence>
<dbReference type="GO" id="GO:0004312">
    <property type="term" value="F:fatty acid synthase activity"/>
    <property type="evidence" value="ECO:0007669"/>
    <property type="project" value="InterPro"/>
</dbReference>
<comment type="caution">
    <text evidence="3">The sequence shown here is derived from an EMBL/GenBank/DDBJ whole genome shotgun (WGS) entry which is preliminary data.</text>
</comment>
<reference evidence="3 4" key="1">
    <citation type="submission" date="2023-06" db="EMBL/GenBank/DDBJ databases">
        <title>SYSU T0a273.</title>
        <authorList>
            <person name="Gao L."/>
            <person name="Fang B.-Z."/>
            <person name="Li W.-J."/>
        </authorList>
    </citation>
    <scope>NUCLEOTIDE SEQUENCE [LARGE SCALE GENOMIC DNA]</scope>
    <source>
        <strain evidence="3 4">SYSU T0a273</strain>
    </source>
</reference>
<feature type="domain" description="MaoC-like" evidence="2">
    <location>
        <begin position="185"/>
        <end position="258"/>
    </location>
</feature>
<accession>A0AB35MDX7</accession>
<evidence type="ECO:0000256" key="1">
    <source>
        <dbReference type="ARBA" id="ARBA00005254"/>
    </source>
</evidence>
<dbReference type="EMBL" id="JAUHQB010000001">
    <property type="protein sequence ID" value="MDN4481974.1"/>
    <property type="molecule type" value="Genomic_DNA"/>
</dbReference>
<dbReference type="Pfam" id="PF01575">
    <property type="entry name" value="MaoC_dehydratas"/>
    <property type="match status" value="1"/>
</dbReference>
<evidence type="ECO:0000259" key="2">
    <source>
        <dbReference type="Pfam" id="PF01575"/>
    </source>
</evidence>
<dbReference type="InterPro" id="IPR002539">
    <property type="entry name" value="MaoC-like_dom"/>
</dbReference>
<dbReference type="RefSeq" id="WP_301159240.1">
    <property type="nucleotide sequence ID" value="NZ_JAUHQB010000001.1"/>
</dbReference>
<dbReference type="SUPFAM" id="SSF54637">
    <property type="entry name" value="Thioesterase/thiol ester dehydrase-isomerase"/>
    <property type="match status" value="2"/>
</dbReference>
<dbReference type="InterPro" id="IPR029069">
    <property type="entry name" value="HotDog_dom_sf"/>
</dbReference>
<organism evidence="3 4">
    <name type="scientific">Demequina lignilytica</name>
    <dbReference type="NCBI Taxonomy" id="3051663"/>
    <lineage>
        <taxon>Bacteria</taxon>
        <taxon>Bacillati</taxon>
        <taxon>Actinomycetota</taxon>
        <taxon>Actinomycetes</taxon>
        <taxon>Micrococcales</taxon>
        <taxon>Demequinaceae</taxon>
        <taxon>Demequina</taxon>
    </lineage>
</organism>
<dbReference type="Proteomes" id="UP001172756">
    <property type="component" value="Unassembled WGS sequence"/>
</dbReference>
<comment type="similarity">
    <text evidence="1">Belongs to the enoyl-CoA hydratase/isomerase family.</text>
</comment>
<dbReference type="AlphaFoldDB" id="A0AB35MDX7"/>
<evidence type="ECO:0000313" key="4">
    <source>
        <dbReference type="Proteomes" id="UP001172756"/>
    </source>
</evidence>
<dbReference type="GO" id="GO:0005835">
    <property type="term" value="C:fatty acid synthase complex"/>
    <property type="evidence" value="ECO:0007669"/>
    <property type="project" value="InterPro"/>
</dbReference>
<dbReference type="PANTHER" id="PTHR43841">
    <property type="entry name" value="3-HYDROXYACYL-THIOESTER DEHYDRATASE HTDX-RELATED"/>
    <property type="match status" value="1"/>
</dbReference>
<gene>
    <name evidence="3" type="ORF">QQ002_00280</name>
</gene>
<dbReference type="GO" id="GO:0006633">
    <property type="term" value="P:fatty acid biosynthetic process"/>
    <property type="evidence" value="ECO:0007669"/>
    <property type="project" value="InterPro"/>
</dbReference>
<dbReference type="InterPro" id="IPR003965">
    <property type="entry name" value="Fatty_acid_synthase"/>
</dbReference>
<dbReference type="PRINTS" id="PR01483">
    <property type="entry name" value="FASYNTHASE"/>
</dbReference>
<name>A0AB35MDX7_9MICO</name>
<proteinExistence type="inferred from homology"/>
<dbReference type="PANTHER" id="PTHR43841:SF3">
    <property type="entry name" value="(3R)-HYDROXYACYL-ACP DEHYDRATASE SUBUNIT HADB"/>
    <property type="match status" value="1"/>
</dbReference>
<protein>
    <submittedName>
        <fullName evidence="3">MaoC/PaaZ C-terminal domain-containing protein</fullName>
    </submittedName>
</protein>
<dbReference type="Gene3D" id="3.10.129.10">
    <property type="entry name" value="Hotdog Thioesterase"/>
    <property type="match status" value="1"/>
</dbReference>